<evidence type="ECO:0000259" key="1">
    <source>
        <dbReference type="PROSITE" id="PS50883"/>
    </source>
</evidence>
<dbReference type="SUPFAM" id="SSF141868">
    <property type="entry name" value="EAL domain-like"/>
    <property type="match status" value="1"/>
</dbReference>
<dbReference type="Pfam" id="PF00563">
    <property type="entry name" value="EAL"/>
    <property type="match status" value="1"/>
</dbReference>
<reference evidence="2" key="1">
    <citation type="submission" date="2016-02" db="EMBL/GenBank/DDBJ databases">
        <title>Halorhodospira halochloris DSM-1059 complete genome, version 2.</title>
        <authorList>
            <person name="Tsukatani Y."/>
        </authorList>
    </citation>
    <scope>NUCLEOTIDE SEQUENCE</scope>
    <source>
        <strain evidence="2">DSM 1059</strain>
    </source>
</reference>
<dbReference type="RefSeq" id="WP_231902008.1">
    <property type="nucleotide sequence ID" value="NZ_AP017372.2"/>
</dbReference>
<evidence type="ECO:0000313" key="3">
    <source>
        <dbReference type="Proteomes" id="UP000218890"/>
    </source>
</evidence>
<dbReference type="KEGG" id="hhk:HH1059_06670"/>
<organism evidence="2 3">
    <name type="scientific">Halorhodospira halochloris</name>
    <name type="common">Ectothiorhodospira halochloris</name>
    <dbReference type="NCBI Taxonomy" id="1052"/>
    <lineage>
        <taxon>Bacteria</taxon>
        <taxon>Pseudomonadati</taxon>
        <taxon>Pseudomonadota</taxon>
        <taxon>Gammaproteobacteria</taxon>
        <taxon>Chromatiales</taxon>
        <taxon>Ectothiorhodospiraceae</taxon>
        <taxon>Halorhodospira</taxon>
    </lineage>
</organism>
<name>A0A110B4X9_HALHR</name>
<dbReference type="Gene3D" id="3.20.20.450">
    <property type="entry name" value="EAL domain"/>
    <property type="match status" value="1"/>
</dbReference>
<dbReference type="PROSITE" id="PS50883">
    <property type="entry name" value="EAL"/>
    <property type="match status" value="1"/>
</dbReference>
<dbReference type="EMBL" id="AP017372">
    <property type="protein sequence ID" value="BAU57355.1"/>
    <property type="molecule type" value="Genomic_DNA"/>
</dbReference>
<dbReference type="InterPro" id="IPR001633">
    <property type="entry name" value="EAL_dom"/>
</dbReference>
<protein>
    <submittedName>
        <fullName evidence="2">Diguanylate cyclase/phosphodiesterase with PAS/PAC sensor</fullName>
    </submittedName>
</protein>
<keyword evidence="3" id="KW-1185">Reference proteome</keyword>
<dbReference type="InterPro" id="IPR050706">
    <property type="entry name" value="Cyclic-di-GMP_PDE-like"/>
</dbReference>
<sequence>MLDLPLRYLRQLIVGAVADLAKHLNMEVVAEGIEDESTLNMVRELGCDVAQGYFIGRPQPLQGWDLQRGVKQVNTRQ</sequence>
<dbReference type="GO" id="GO:0071111">
    <property type="term" value="F:cyclic-guanylate-specific phosphodiesterase activity"/>
    <property type="evidence" value="ECO:0007669"/>
    <property type="project" value="InterPro"/>
</dbReference>
<dbReference type="Proteomes" id="UP000218890">
    <property type="component" value="Chromosome"/>
</dbReference>
<dbReference type="PANTHER" id="PTHR33121:SF70">
    <property type="entry name" value="SIGNALING PROTEIN YKOW"/>
    <property type="match status" value="1"/>
</dbReference>
<feature type="domain" description="EAL" evidence="1">
    <location>
        <begin position="1"/>
        <end position="72"/>
    </location>
</feature>
<proteinExistence type="predicted"/>
<dbReference type="PANTHER" id="PTHR33121">
    <property type="entry name" value="CYCLIC DI-GMP PHOSPHODIESTERASE PDEF"/>
    <property type="match status" value="1"/>
</dbReference>
<evidence type="ECO:0000313" key="2">
    <source>
        <dbReference type="EMBL" id="BAU57355.1"/>
    </source>
</evidence>
<dbReference type="InterPro" id="IPR035919">
    <property type="entry name" value="EAL_sf"/>
</dbReference>
<accession>A0A110B4X9</accession>
<gene>
    <name evidence="2" type="ORF">HH1059_06670</name>
</gene>
<dbReference type="AlphaFoldDB" id="A0A110B4X9"/>